<evidence type="ECO:0000313" key="2">
    <source>
        <dbReference type="EMBL" id="GAA1978287.1"/>
    </source>
</evidence>
<dbReference type="RefSeq" id="WP_344658949.1">
    <property type="nucleotide sequence ID" value="NZ_BAAAQM010000024.1"/>
</dbReference>
<feature type="domain" description="Peptidase M24" evidence="1">
    <location>
        <begin position="185"/>
        <end position="405"/>
    </location>
</feature>
<comment type="caution">
    <text evidence="2">The sequence shown here is derived from an EMBL/GenBank/DDBJ whole genome shotgun (WGS) entry which is preliminary data.</text>
</comment>
<reference evidence="2 3" key="1">
    <citation type="journal article" date="2019" name="Int. J. Syst. Evol. Microbiol.">
        <title>The Global Catalogue of Microorganisms (GCM) 10K type strain sequencing project: providing services to taxonomists for standard genome sequencing and annotation.</title>
        <authorList>
            <consortium name="The Broad Institute Genomics Platform"/>
            <consortium name="The Broad Institute Genome Sequencing Center for Infectious Disease"/>
            <person name="Wu L."/>
            <person name="Ma J."/>
        </authorList>
    </citation>
    <scope>NUCLEOTIDE SEQUENCE [LARGE SCALE GENOMIC DNA]</scope>
    <source>
        <strain evidence="2 3">JCM 16013</strain>
    </source>
</reference>
<dbReference type="Proteomes" id="UP001499854">
    <property type="component" value="Unassembled WGS sequence"/>
</dbReference>
<dbReference type="Gene3D" id="3.90.230.10">
    <property type="entry name" value="Creatinase/methionine aminopeptidase superfamily"/>
    <property type="match status" value="1"/>
</dbReference>
<accession>A0ABN2S129</accession>
<keyword evidence="3" id="KW-1185">Reference proteome</keyword>
<dbReference type="CDD" id="cd01066">
    <property type="entry name" value="APP_MetAP"/>
    <property type="match status" value="1"/>
</dbReference>
<dbReference type="InterPro" id="IPR036005">
    <property type="entry name" value="Creatinase/aminopeptidase-like"/>
</dbReference>
<dbReference type="Pfam" id="PF00557">
    <property type="entry name" value="Peptidase_M24"/>
    <property type="match status" value="1"/>
</dbReference>
<dbReference type="InterPro" id="IPR050659">
    <property type="entry name" value="Peptidase_M24B"/>
</dbReference>
<evidence type="ECO:0000313" key="3">
    <source>
        <dbReference type="Proteomes" id="UP001499854"/>
    </source>
</evidence>
<proteinExistence type="predicted"/>
<organism evidence="2 3">
    <name type="scientific">Catenulispora subtropica</name>
    <dbReference type="NCBI Taxonomy" id="450798"/>
    <lineage>
        <taxon>Bacteria</taxon>
        <taxon>Bacillati</taxon>
        <taxon>Actinomycetota</taxon>
        <taxon>Actinomycetes</taxon>
        <taxon>Catenulisporales</taxon>
        <taxon>Catenulisporaceae</taxon>
        <taxon>Catenulispora</taxon>
    </lineage>
</organism>
<dbReference type="EMBL" id="BAAAQM010000024">
    <property type="protein sequence ID" value="GAA1978287.1"/>
    <property type="molecule type" value="Genomic_DNA"/>
</dbReference>
<dbReference type="InterPro" id="IPR000994">
    <property type="entry name" value="Pept_M24"/>
</dbReference>
<dbReference type="SUPFAM" id="SSF55920">
    <property type="entry name" value="Creatinase/aminopeptidase"/>
    <property type="match status" value="1"/>
</dbReference>
<dbReference type="PANTHER" id="PTHR46112:SF2">
    <property type="entry name" value="XAA-PRO AMINOPEPTIDASE P-RELATED"/>
    <property type="match status" value="1"/>
</dbReference>
<sequence length="422" mass="45504">MNRLNVPGYSLAERDRRWALARDLMEAEEVEALIVYGEHECADLAPFAPDTYFSNDRPGSFLVFCRDADPVQLVWSNMTIQDDIEARRRGDALWIEPRDIRAGSVIQAGKNAAGIIEVLRENGLEKAAVGVLGLDIYPPFHLNPPMPYLLWNQVRTELPDATFKPVGQSFLFATICLSDEELAVLRYSAAAGDAMAEAMLKRAAPGVSEADLYADGMAAAFRLGCAAPDMLLWSGPGFVAWGPPAWSYRPQAPRVLEDGDVVLAEVFCRFGMKETQHQVAIAVGEVHPDVEAAAAIARAAYEAGLAVAEVGNSFGDIADAMLGVLKEADAWNIHPMVHTLNPYGPVCGFGSGLRRVPEAKEYGRLFELPTIGGELPLAPGMSFSFEPNAVVGGRAVNLGGTVVIGEDGPIELNPSTARLLRV</sequence>
<name>A0ABN2S129_9ACTN</name>
<gene>
    <name evidence="2" type="ORF">GCM10009838_43880</name>
</gene>
<evidence type="ECO:0000259" key="1">
    <source>
        <dbReference type="Pfam" id="PF00557"/>
    </source>
</evidence>
<dbReference type="PANTHER" id="PTHR46112">
    <property type="entry name" value="AMINOPEPTIDASE"/>
    <property type="match status" value="1"/>
</dbReference>
<protein>
    <submittedName>
        <fullName evidence="2">M24 family metallopeptidase</fullName>
    </submittedName>
</protein>